<evidence type="ECO:0000256" key="3">
    <source>
        <dbReference type="ARBA" id="ARBA00026117"/>
    </source>
</evidence>
<keyword evidence="2" id="KW-0560">Oxidoreductase</keyword>
<comment type="catalytic activity">
    <reaction evidence="4">
        <text>a (2E,4E)-dienoyl-CoA + NADPH + H(+) = a 4,5-saturated-(3E)-enoyl-CoA + NADP(+)</text>
        <dbReference type="Rhea" id="RHEA:45912"/>
        <dbReference type="ChEBI" id="CHEBI:15378"/>
        <dbReference type="ChEBI" id="CHEBI:57783"/>
        <dbReference type="ChEBI" id="CHEBI:58349"/>
        <dbReference type="ChEBI" id="CHEBI:85101"/>
        <dbReference type="ChEBI" id="CHEBI:85493"/>
        <dbReference type="EC" id="1.3.1.124"/>
    </reaction>
</comment>
<keyword evidence="7" id="KW-1185">Reference proteome</keyword>
<accession>A0AAE0NXI1</accession>
<evidence type="ECO:0000313" key="7">
    <source>
        <dbReference type="Proteomes" id="UP001285441"/>
    </source>
</evidence>
<dbReference type="PANTHER" id="PTHR43296">
    <property type="entry name" value="PEROXISOMAL 2,4-DIENOYL-COA REDUCTASE"/>
    <property type="match status" value="1"/>
</dbReference>
<protein>
    <recommendedName>
        <fullName evidence="3">2,4-dienoyl-CoA reductase [(3E)-enoyl-CoA-producing]</fullName>
        <ecNumber evidence="3">1.3.1.124</ecNumber>
    </recommendedName>
</protein>
<dbReference type="GO" id="GO:0008670">
    <property type="term" value="F:2,4-dienoyl-CoA reductase (NADPH) activity"/>
    <property type="evidence" value="ECO:0007669"/>
    <property type="project" value="InterPro"/>
</dbReference>
<reference evidence="6" key="1">
    <citation type="journal article" date="2023" name="Mol. Phylogenet. Evol.">
        <title>Genome-scale phylogeny and comparative genomics of the fungal order Sordariales.</title>
        <authorList>
            <person name="Hensen N."/>
            <person name="Bonometti L."/>
            <person name="Westerberg I."/>
            <person name="Brannstrom I.O."/>
            <person name="Guillou S."/>
            <person name="Cros-Aarteil S."/>
            <person name="Calhoun S."/>
            <person name="Haridas S."/>
            <person name="Kuo A."/>
            <person name="Mondo S."/>
            <person name="Pangilinan J."/>
            <person name="Riley R."/>
            <person name="LaButti K."/>
            <person name="Andreopoulos B."/>
            <person name="Lipzen A."/>
            <person name="Chen C."/>
            <person name="Yan M."/>
            <person name="Daum C."/>
            <person name="Ng V."/>
            <person name="Clum A."/>
            <person name="Steindorff A."/>
            <person name="Ohm R.A."/>
            <person name="Martin F."/>
            <person name="Silar P."/>
            <person name="Natvig D.O."/>
            <person name="Lalanne C."/>
            <person name="Gautier V."/>
            <person name="Ament-Velasquez S.L."/>
            <person name="Kruys A."/>
            <person name="Hutchinson M.I."/>
            <person name="Powell A.J."/>
            <person name="Barry K."/>
            <person name="Miller A.N."/>
            <person name="Grigoriev I.V."/>
            <person name="Debuchy R."/>
            <person name="Gladieux P."/>
            <person name="Hiltunen Thoren M."/>
            <person name="Johannesson H."/>
        </authorList>
    </citation>
    <scope>NUCLEOTIDE SEQUENCE</scope>
    <source>
        <strain evidence="6">CBS 232.78</strain>
    </source>
</reference>
<evidence type="ECO:0000256" key="2">
    <source>
        <dbReference type="ARBA" id="ARBA00023002"/>
    </source>
</evidence>
<comment type="catalytic activity">
    <reaction evidence="5">
        <text>a (2E,4Z)-dienoyl-CoA + NADPH + H(+) = a 4,5-saturated-(3E)-enoyl-CoA + NADP(+)</text>
        <dbReference type="Rhea" id="RHEA:61892"/>
        <dbReference type="ChEBI" id="CHEBI:15378"/>
        <dbReference type="ChEBI" id="CHEBI:57783"/>
        <dbReference type="ChEBI" id="CHEBI:58349"/>
        <dbReference type="ChEBI" id="CHEBI:85099"/>
        <dbReference type="ChEBI" id="CHEBI:85493"/>
        <dbReference type="EC" id="1.3.1.124"/>
    </reaction>
</comment>
<evidence type="ECO:0000313" key="6">
    <source>
        <dbReference type="EMBL" id="KAK3389501.1"/>
    </source>
</evidence>
<organism evidence="6 7">
    <name type="scientific">Podospora didyma</name>
    <dbReference type="NCBI Taxonomy" id="330526"/>
    <lineage>
        <taxon>Eukaryota</taxon>
        <taxon>Fungi</taxon>
        <taxon>Dikarya</taxon>
        <taxon>Ascomycota</taxon>
        <taxon>Pezizomycotina</taxon>
        <taxon>Sordariomycetes</taxon>
        <taxon>Sordariomycetidae</taxon>
        <taxon>Sordariales</taxon>
        <taxon>Podosporaceae</taxon>
        <taxon>Podospora</taxon>
    </lineage>
</organism>
<name>A0AAE0NXI1_9PEZI</name>
<dbReference type="GO" id="GO:0005777">
    <property type="term" value="C:peroxisome"/>
    <property type="evidence" value="ECO:0007669"/>
    <property type="project" value="TreeGrafter"/>
</dbReference>
<gene>
    <name evidence="6" type="ORF">B0H63DRAFT_463812</name>
</gene>
<dbReference type="AlphaFoldDB" id="A0AAE0NXI1"/>
<evidence type="ECO:0000256" key="5">
    <source>
        <dbReference type="ARBA" id="ARBA00048340"/>
    </source>
</evidence>
<evidence type="ECO:0000256" key="1">
    <source>
        <dbReference type="ARBA" id="ARBA00022857"/>
    </source>
</evidence>
<dbReference type="InterPro" id="IPR045017">
    <property type="entry name" value="DECR2-like"/>
</dbReference>
<reference evidence="6" key="2">
    <citation type="submission" date="2023-06" db="EMBL/GenBank/DDBJ databases">
        <authorList>
            <consortium name="Lawrence Berkeley National Laboratory"/>
            <person name="Haridas S."/>
            <person name="Hensen N."/>
            <person name="Bonometti L."/>
            <person name="Westerberg I."/>
            <person name="Brannstrom I.O."/>
            <person name="Guillou S."/>
            <person name="Cros-Aarteil S."/>
            <person name="Calhoun S."/>
            <person name="Kuo A."/>
            <person name="Mondo S."/>
            <person name="Pangilinan J."/>
            <person name="Riley R."/>
            <person name="LaButti K."/>
            <person name="Andreopoulos B."/>
            <person name="Lipzen A."/>
            <person name="Chen C."/>
            <person name="Yanf M."/>
            <person name="Daum C."/>
            <person name="Ng V."/>
            <person name="Clum A."/>
            <person name="Steindorff A."/>
            <person name="Ohm R."/>
            <person name="Martin F."/>
            <person name="Silar P."/>
            <person name="Natvig D."/>
            <person name="Lalanne C."/>
            <person name="Gautier V."/>
            <person name="Ament-velasquez S.L."/>
            <person name="Kruys A."/>
            <person name="Hutchinson M.I."/>
            <person name="Powell A.J."/>
            <person name="Barry K."/>
            <person name="Miller A.N."/>
            <person name="Grigoriev I.V."/>
            <person name="Debuchy R."/>
            <person name="Gladieux P."/>
            <person name="Thoren M.H."/>
            <person name="Johannesson H."/>
        </authorList>
    </citation>
    <scope>NUCLEOTIDE SEQUENCE</scope>
    <source>
        <strain evidence="6">CBS 232.78</strain>
    </source>
</reference>
<keyword evidence="1" id="KW-0521">NADP</keyword>
<dbReference type="Proteomes" id="UP001285441">
    <property type="component" value="Unassembled WGS sequence"/>
</dbReference>
<dbReference type="PANTHER" id="PTHR43296:SF2">
    <property type="entry name" value="PEROXISOMAL 2,4-DIENOYL-COA REDUCTASE [(3E)-ENOYL-COA-PRODUCING]"/>
    <property type="match status" value="1"/>
</dbReference>
<comment type="caution">
    <text evidence="6">The sequence shown here is derived from an EMBL/GenBank/DDBJ whole genome shotgun (WGS) entry which is preliminary data.</text>
</comment>
<dbReference type="InterPro" id="IPR036291">
    <property type="entry name" value="NAD(P)-bd_dom_sf"/>
</dbReference>
<dbReference type="PRINTS" id="PR00081">
    <property type="entry name" value="GDHRDH"/>
</dbReference>
<dbReference type="GO" id="GO:0009062">
    <property type="term" value="P:fatty acid catabolic process"/>
    <property type="evidence" value="ECO:0007669"/>
    <property type="project" value="InterPro"/>
</dbReference>
<dbReference type="EC" id="1.3.1.124" evidence="3"/>
<proteinExistence type="predicted"/>
<dbReference type="InterPro" id="IPR002347">
    <property type="entry name" value="SDR_fam"/>
</dbReference>
<dbReference type="CDD" id="cd05369">
    <property type="entry name" value="TER_DECR_SDR_a"/>
    <property type="match status" value="1"/>
</dbReference>
<dbReference type="Pfam" id="PF13561">
    <property type="entry name" value="adh_short_C2"/>
    <property type="match status" value="1"/>
</dbReference>
<dbReference type="SUPFAM" id="SSF51735">
    <property type="entry name" value="NAD(P)-binding Rossmann-fold domains"/>
    <property type="match status" value="1"/>
</dbReference>
<dbReference type="Gene3D" id="3.40.50.720">
    <property type="entry name" value="NAD(P)-binding Rossmann-like Domain"/>
    <property type="match status" value="1"/>
</dbReference>
<sequence>MSFPPRSEYLSAVWADGIFANRVLFITGGAGSIGSAQTRAFVRLGGNACIIGRNVQKTEAAAKEIAKIRDGARVLGLGGVDVRSFDALKAAADRCVKELGSIDFVIAGAAGNFIAPISGLSPNAFKAVIEIDTIGTFNTIKATIPYLIESASQNPNPNSSGTTGGRFLSVSATFHYTGMPLQAHVSAAKAAIDSLMGSVALEYGPYGITANSVAPGGIEGTEGMERLASSAISREDQTKSVPSGRWGSLRDIADATVFLFSDAGNYVNGTTLVVDGAAWRRQGGAGVGLDPSMTYPGFLLSGEVSKHVKSGRKEKPRL</sequence>
<evidence type="ECO:0000256" key="4">
    <source>
        <dbReference type="ARBA" id="ARBA00048009"/>
    </source>
</evidence>
<dbReference type="EMBL" id="JAULSW010000002">
    <property type="protein sequence ID" value="KAK3389501.1"/>
    <property type="molecule type" value="Genomic_DNA"/>
</dbReference>